<feature type="transmembrane region" description="Helical" evidence="8">
    <location>
        <begin position="338"/>
        <end position="357"/>
    </location>
</feature>
<dbReference type="InterPro" id="IPR005828">
    <property type="entry name" value="MFS_sugar_transport-like"/>
</dbReference>
<dbReference type="Gene3D" id="1.20.1250.20">
    <property type="entry name" value="MFS general substrate transporter like domains"/>
    <property type="match status" value="1"/>
</dbReference>
<reference evidence="10 11" key="1">
    <citation type="submission" date="2023-08" db="EMBL/GenBank/DDBJ databases">
        <title>Black Yeasts Isolated from many extreme environments.</title>
        <authorList>
            <person name="Coleine C."/>
            <person name="Stajich J.E."/>
            <person name="Selbmann L."/>
        </authorList>
    </citation>
    <scope>NUCLEOTIDE SEQUENCE [LARGE SCALE GENOMIC DNA]</scope>
    <source>
        <strain evidence="10 11">CCFEE 5792</strain>
    </source>
</reference>
<keyword evidence="4 8" id="KW-0812">Transmembrane</keyword>
<evidence type="ECO:0000256" key="8">
    <source>
        <dbReference type="SAM" id="Phobius"/>
    </source>
</evidence>
<dbReference type="PANTHER" id="PTHR48022:SF28">
    <property type="entry name" value="MAJOR FACILITATOR SUPERFAMILY (MFS) PROFILE DOMAIN-CONTAINING PROTEIN-RELATED"/>
    <property type="match status" value="1"/>
</dbReference>
<feature type="transmembrane region" description="Helical" evidence="8">
    <location>
        <begin position="16"/>
        <end position="33"/>
    </location>
</feature>
<evidence type="ECO:0000256" key="2">
    <source>
        <dbReference type="ARBA" id="ARBA00010992"/>
    </source>
</evidence>
<evidence type="ECO:0000256" key="4">
    <source>
        <dbReference type="ARBA" id="ARBA00022692"/>
    </source>
</evidence>
<feature type="transmembrane region" description="Helical" evidence="8">
    <location>
        <begin position="90"/>
        <end position="110"/>
    </location>
</feature>
<dbReference type="Pfam" id="PF04082">
    <property type="entry name" value="Fungal_trans"/>
    <property type="match status" value="1"/>
</dbReference>
<dbReference type="GO" id="GO:0016020">
    <property type="term" value="C:membrane"/>
    <property type="evidence" value="ECO:0007669"/>
    <property type="project" value="UniProtKB-SubCell"/>
</dbReference>
<dbReference type="GO" id="GO:0008270">
    <property type="term" value="F:zinc ion binding"/>
    <property type="evidence" value="ECO:0007669"/>
    <property type="project" value="InterPro"/>
</dbReference>
<evidence type="ECO:0000256" key="7">
    <source>
        <dbReference type="ARBA" id="ARBA00023242"/>
    </source>
</evidence>
<keyword evidence="5 8" id="KW-1133">Transmembrane helix</keyword>
<dbReference type="SUPFAM" id="SSF103473">
    <property type="entry name" value="MFS general substrate transporter"/>
    <property type="match status" value="1"/>
</dbReference>
<sequence>MLNRKQQFFGLQGNSLSWAITICAGSAFLLFGYDQGVLGSIISGTDFLDAIGIAPDDPDTLSTVVSIYDIGNMVGCLAAAIWGGRYGRRACIVLGCIITIIGAALQASSYSVAQMIVARIVTGIGNGINTAIVPTWVAETAKSEHRGKLIATQLATAIFGIVIAYWVNYGFFHLHGQVVWRFPIAFQIIFVLFTLAMLPFLPESPRFLYLKDRIEEGNAVLAALKAAPEDSPIVQAEAAEILAAIQMENSMGNASLKDIFLNRSGDQILKRLGLVILIQVLQEMTGTQIVVYYSSSIFITLGIESRLALILGGIVSIVFFLGSIFGVLLIDRIGRKKLLISGTIPMFVLYIVYMIMVKDGGKVQLWVAFGATCAIMFAFGWSWLSTAWVYGPELVPVQYRHIGGALNAFANWTFAFVTVKIAPIGIANLGWKFYIIFVVMTFIQLPIVWLCYPETKGLSLEEIDGLFVKDVVAANVLTDASEKRHRLEMKDTSYAHEEESRSCDARSPCTACHDENLQSVKRIAALEERLRLYEGSSSIKNHGSAALLYSTEVLTGAANKPDDDMVRALRGINHLRNVPRHPEFYGGSSANFLIDTVQITGPDSNENEHEGDISRDIHSPENRAQLWLNTGSTLSFGKASGALLPPEAVANEYVHRYFQTAHRIFPILNRKLLVDSCADYWKGLPTEGKGYEYWTAVMYMVIALGHQYSLVDPDVEVRKRAMAAPQHGETCFQLARSTLSDVPFMGGDISAVNSMLLAFFWLSNEHRFHEAYTVLGVASRIGYGIGLHRDLKFDPTLTAQTPHIIGWCTSFWCLFTYEREMVALLGRPCAVEASEVDIKAFNLETSPVELQYVERMRQFAYVTWDAYTHVYSLSFKHATVAERGTALRQADKAFESWFQSWFHDCAWAREPHGLMAQLRFFHTRLLLYRVFLNLVVQKSRRREPITEDVQHLATTCIHIAIELTTLTVQSVHVGVRTSGTLQGAIFHAMAYLWNSLVTLLLYASSQSAQRLLSPKLVKPIDIVQEIKNAMEVFEFHKEAVAFARTALQKVKAFLEKIERAESSSQVVEHGQSGIPSSASPVSLLDWSAGPGLDFPDFDAPFNDFQTFFNVDLEFPLYEDYLEQPD</sequence>
<evidence type="ECO:0000256" key="3">
    <source>
        <dbReference type="ARBA" id="ARBA00022448"/>
    </source>
</evidence>
<name>A0AAV9NG83_9EURO</name>
<organism evidence="10 11">
    <name type="scientific">Exophiala bonariae</name>
    <dbReference type="NCBI Taxonomy" id="1690606"/>
    <lineage>
        <taxon>Eukaryota</taxon>
        <taxon>Fungi</taxon>
        <taxon>Dikarya</taxon>
        <taxon>Ascomycota</taxon>
        <taxon>Pezizomycotina</taxon>
        <taxon>Eurotiomycetes</taxon>
        <taxon>Chaetothyriomycetidae</taxon>
        <taxon>Chaetothyriales</taxon>
        <taxon>Herpotrichiellaceae</taxon>
        <taxon>Exophiala</taxon>
    </lineage>
</organism>
<dbReference type="SMART" id="SM00906">
    <property type="entry name" value="Fungal_trans"/>
    <property type="match status" value="1"/>
</dbReference>
<dbReference type="GO" id="GO:0006351">
    <property type="term" value="P:DNA-templated transcription"/>
    <property type="evidence" value="ECO:0007669"/>
    <property type="project" value="InterPro"/>
</dbReference>
<feature type="transmembrane region" description="Helical" evidence="8">
    <location>
        <begin position="65"/>
        <end position="83"/>
    </location>
</feature>
<dbReference type="EMBL" id="JAVRRD010000011">
    <property type="protein sequence ID" value="KAK5053872.1"/>
    <property type="molecule type" value="Genomic_DNA"/>
</dbReference>
<dbReference type="PRINTS" id="PR00171">
    <property type="entry name" value="SUGRTRNSPORT"/>
</dbReference>
<evidence type="ECO:0000313" key="11">
    <source>
        <dbReference type="Proteomes" id="UP001358417"/>
    </source>
</evidence>
<dbReference type="Pfam" id="PF00083">
    <property type="entry name" value="Sugar_tr"/>
    <property type="match status" value="1"/>
</dbReference>
<evidence type="ECO:0000259" key="9">
    <source>
        <dbReference type="PROSITE" id="PS50850"/>
    </source>
</evidence>
<evidence type="ECO:0000256" key="1">
    <source>
        <dbReference type="ARBA" id="ARBA00004141"/>
    </source>
</evidence>
<feature type="transmembrane region" description="Helical" evidence="8">
    <location>
        <begin position="149"/>
        <end position="167"/>
    </location>
</feature>
<dbReference type="InterPro" id="IPR020846">
    <property type="entry name" value="MFS_dom"/>
</dbReference>
<protein>
    <recommendedName>
        <fullName evidence="9">Major facilitator superfamily (MFS) profile domain-containing protein</fullName>
    </recommendedName>
</protein>
<dbReference type="GeneID" id="89970050"/>
<feature type="transmembrane region" description="Helical" evidence="8">
    <location>
        <begin position="307"/>
        <end position="331"/>
    </location>
</feature>
<dbReference type="AlphaFoldDB" id="A0AAV9NG83"/>
<dbReference type="InterPro" id="IPR036259">
    <property type="entry name" value="MFS_trans_sf"/>
</dbReference>
<feature type="domain" description="Major facilitator superfamily (MFS) profile" evidence="9">
    <location>
        <begin position="20"/>
        <end position="456"/>
    </location>
</feature>
<dbReference type="PROSITE" id="PS00216">
    <property type="entry name" value="SUGAR_TRANSPORT_1"/>
    <property type="match status" value="1"/>
</dbReference>
<feature type="transmembrane region" description="Helical" evidence="8">
    <location>
        <begin position="363"/>
        <end position="384"/>
    </location>
</feature>
<evidence type="ECO:0000313" key="10">
    <source>
        <dbReference type="EMBL" id="KAK5053872.1"/>
    </source>
</evidence>
<dbReference type="Proteomes" id="UP001358417">
    <property type="component" value="Unassembled WGS sequence"/>
</dbReference>
<comment type="caution">
    <text evidence="10">The sequence shown here is derived from an EMBL/GenBank/DDBJ whole genome shotgun (WGS) entry which is preliminary data.</text>
</comment>
<feature type="transmembrane region" description="Helical" evidence="8">
    <location>
        <begin position="405"/>
        <end position="427"/>
    </location>
</feature>
<accession>A0AAV9NG83</accession>
<dbReference type="InterPro" id="IPR003663">
    <property type="entry name" value="Sugar/inositol_transpt"/>
</dbReference>
<keyword evidence="11" id="KW-1185">Reference proteome</keyword>
<dbReference type="GO" id="GO:0005351">
    <property type="term" value="F:carbohydrate:proton symporter activity"/>
    <property type="evidence" value="ECO:0007669"/>
    <property type="project" value="TreeGrafter"/>
</dbReference>
<dbReference type="NCBIfam" id="TIGR00879">
    <property type="entry name" value="SP"/>
    <property type="match status" value="1"/>
</dbReference>
<evidence type="ECO:0000256" key="6">
    <source>
        <dbReference type="ARBA" id="ARBA00023136"/>
    </source>
</evidence>
<comment type="similarity">
    <text evidence="2">Belongs to the major facilitator superfamily. Sugar transporter (TC 2.A.1.1) family.</text>
</comment>
<keyword evidence="6 8" id="KW-0472">Membrane</keyword>
<keyword evidence="3" id="KW-0813">Transport</keyword>
<feature type="transmembrane region" description="Helical" evidence="8">
    <location>
        <begin position="179"/>
        <end position="201"/>
    </location>
</feature>
<dbReference type="GO" id="GO:0003677">
    <property type="term" value="F:DNA binding"/>
    <property type="evidence" value="ECO:0007669"/>
    <property type="project" value="InterPro"/>
</dbReference>
<dbReference type="RefSeq" id="XP_064706997.1">
    <property type="nucleotide sequence ID" value="XM_064845452.1"/>
</dbReference>
<proteinExistence type="inferred from homology"/>
<dbReference type="PANTHER" id="PTHR48022">
    <property type="entry name" value="PLASTIDIC GLUCOSE TRANSPORTER 4"/>
    <property type="match status" value="1"/>
</dbReference>
<evidence type="ECO:0000256" key="5">
    <source>
        <dbReference type="ARBA" id="ARBA00022989"/>
    </source>
</evidence>
<dbReference type="InterPro" id="IPR007219">
    <property type="entry name" value="XnlR_reg_dom"/>
</dbReference>
<dbReference type="PROSITE" id="PS50850">
    <property type="entry name" value="MFS"/>
    <property type="match status" value="1"/>
</dbReference>
<dbReference type="InterPro" id="IPR050360">
    <property type="entry name" value="MFS_Sugar_Transporters"/>
</dbReference>
<dbReference type="CDD" id="cd12148">
    <property type="entry name" value="fungal_TF_MHR"/>
    <property type="match status" value="1"/>
</dbReference>
<comment type="subcellular location">
    <subcellularLocation>
        <location evidence="1">Membrane</location>
        <topology evidence="1">Multi-pass membrane protein</topology>
    </subcellularLocation>
</comment>
<dbReference type="InterPro" id="IPR005829">
    <property type="entry name" value="Sugar_transporter_CS"/>
</dbReference>
<dbReference type="FunFam" id="1.20.1250.20:FF:000134">
    <property type="entry name" value="MFS sugar transporter protein"/>
    <property type="match status" value="1"/>
</dbReference>
<keyword evidence="7" id="KW-0539">Nucleus</keyword>
<gene>
    <name evidence="10" type="ORF">LTR84_001834</name>
</gene>